<feature type="signal peptide" evidence="9">
    <location>
        <begin position="1"/>
        <end position="18"/>
    </location>
</feature>
<keyword evidence="5" id="KW-0472">Membrane</keyword>
<evidence type="ECO:0000256" key="4">
    <source>
        <dbReference type="ARBA" id="ARBA00022729"/>
    </source>
</evidence>
<dbReference type="HOGENOM" id="CLU_070647_2_1_1"/>
<proteinExistence type="predicted"/>
<protein>
    <recommendedName>
        <fullName evidence="10">Copper acquisition factor BIM1-like domain-containing protein</fullName>
    </recommendedName>
</protein>
<dbReference type="CDD" id="cd21176">
    <property type="entry name" value="LPMO_auxiliary-like"/>
    <property type="match status" value="1"/>
</dbReference>
<keyword evidence="7" id="KW-0449">Lipoprotein</keyword>
<dbReference type="PANTHER" id="PTHR34992:SF2">
    <property type="entry name" value="COPPER ACQUISITION FACTOR BIM1-LIKE DOMAIN-CONTAINING PROTEIN"/>
    <property type="match status" value="1"/>
</dbReference>
<feature type="region of interest" description="Disordered" evidence="8">
    <location>
        <begin position="169"/>
        <end position="188"/>
    </location>
</feature>
<evidence type="ECO:0000313" key="11">
    <source>
        <dbReference type="EMBL" id="KIN08736.1"/>
    </source>
</evidence>
<dbReference type="InterPro" id="IPR046530">
    <property type="entry name" value="BIM1-like_dom"/>
</dbReference>
<evidence type="ECO:0000313" key="12">
    <source>
        <dbReference type="Proteomes" id="UP000054321"/>
    </source>
</evidence>
<comment type="subcellular location">
    <subcellularLocation>
        <location evidence="1">Cell membrane</location>
        <topology evidence="1">Lipid-anchor</topology>
        <topology evidence="1">GPI-anchor</topology>
    </subcellularLocation>
</comment>
<dbReference type="InParanoid" id="A0A0C3HKJ2"/>
<evidence type="ECO:0000256" key="3">
    <source>
        <dbReference type="ARBA" id="ARBA00022622"/>
    </source>
</evidence>
<evidence type="ECO:0000256" key="5">
    <source>
        <dbReference type="ARBA" id="ARBA00023136"/>
    </source>
</evidence>
<evidence type="ECO:0000256" key="1">
    <source>
        <dbReference type="ARBA" id="ARBA00004609"/>
    </source>
</evidence>
<accession>A0A0C3HKJ2</accession>
<dbReference type="OrthoDB" id="5333578at2759"/>
<sequence length="217" mass="22679">MRSSTSLAIASLLTIASAHVQLWYPEWRGNSFLPPFSQTIFPCAGINDNSTTARTLWPLDGGSLNFTLHDDAAYISVNIGLGVNTTNFNITLFSAPLNETGRGNVCFPKLQLPADFVVAEGTSASIQIATTSNSGEGLYNCGDITFTKNATLLPADQCQNSSTITITPLGQSVSTSPSTTSSAPATSSSSAASSLAYKEYTASGFVLLLAGLFTAML</sequence>
<keyword evidence="3" id="KW-0336">GPI-anchor</keyword>
<feature type="domain" description="Copper acquisition factor BIM1-like" evidence="10">
    <location>
        <begin position="17"/>
        <end position="162"/>
    </location>
</feature>
<dbReference type="Pfam" id="PF20238">
    <property type="entry name" value="BIM1-like_dom"/>
    <property type="match status" value="1"/>
</dbReference>
<dbReference type="AlphaFoldDB" id="A0A0C3HKJ2"/>
<dbReference type="GO" id="GO:0005886">
    <property type="term" value="C:plasma membrane"/>
    <property type="evidence" value="ECO:0007669"/>
    <property type="project" value="UniProtKB-SubCell"/>
</dbReference>
<name>A0A0C3HKJ2_OIDMZ</name>
<keyword evidence="12" id="KW-1185">Reference proteome</keyword>
<keyword evidence="2" id="KW-1003">Cell membrane</keyword>
<evidence type="ECO:0000256" key="6">
    <source>
        <dbReference type="ARBA" id="ARBA00023180"/>
    </source>
</evidence>
<evidence type="ECO:0000256" key="7">
    <source>
        <dbReference type="ARBA" id="ARBA00023288"/>
    </source>
</evidence>
<dbReference type="InterPro" id="IPR046936">
    <property type="entry name" value="BIM1-like"/>
</dbReference>
<reference evidence="12" key="2">
    <citation type="submission" date="2015-01" db="EMBL/GenBank/DDBJ databases">
        <title>Evolutionary Origins and Diversification of the Mycorrhizal Mutualists.</title>
        <authorList>
            <consortium name="DOE Joint Genome Institute"/>
            <consortium name="Mycorrhizal Genomics Consortium"/>
            <person name="Kohler A."/>
            <person name="Kuo A."/>
            <person name="Nagy L.G."/>
            <person name="Floudas D."/>
            <person name="Copeland A."/>
            <person name="Barry K.W."/>
            <person name="Cichocki N."/>
            <person name="Veneault-Fourrey C."/>
            <person name="LaButti K."/>
            <person name="Lindquist E.A."/>
            <person name="Lipzen A."/>
            <person name="Lundell T."/>
            <person name="Morin E."/>
            <person name="Murat C."/>
            <person name="Riley R."/>
            <person name="Ohm R."/>
            <person name="Sun H."/>
            <person name="Tunlid A."/>
            <person name="Henrissat B."/>
            <person name="Grigoriev I.V."/>
            <person name="Hibbett D.S."/>
            <person name="Martin F."/>
        </authorList>
    </citation>
    <scope>NUCLEOTIDE SEQUENCE [LARGE SCALE GENOMIC DNA]</scope>
    <source>
        <strain evidence="12">Zn</strain>
    </source>
</reference>
<evidence type="ECO:0000259" key="10">
    <source>
        <dbReference type="Pfam" id="PF20238"/>
    </source>
</evidence>
<keyword evidence="6" id="KW-0325">Glycoprotein</keyword>
<organism evidence="11 12">
    <name type="scientific">Oidiodendron maius (strain Zn)</name>
    <dbReference type="NCBI Taxonomy" id="913774"/>
    <lineage>
        <taxon>Eukaryota</taxon>
        <taxon>Fungi</taxon>
        <taxon>Dikarya</taxon>
        <taxon>Ascomycota</taxon>
        <taxon>Pezizomycotina</taxon>
        <taxon>Leotiomycetes</taxon>
        <taxon>Leotiomycetes incertae sedis</taxon>
        <taxon>Myxotrichaceae</taxon>
        <taxon>Oidiodendron</taxon>
    </lineage>
</organism>
<dbReference type="EMBL" id="KN832870">
    <property type="protein sequence ID" value="KIN08736.1"/>
    <property type="molecule type" value="Genomic_DNA"/>
</dbReference>
<dbReference type="GO" id="GO:0098552">
    <property type="term" value="C:side of membrane"/>
    <property type="evidence" value="ECO:0007669"/>
    <property type="project" value="UniProtKB-KW"/>
</dbReference>
<feature type="compositionally biased region" description="Low complexity" evidence="8">
    <location>
        <begin position="174"/>
        <end position="188"/>
    </location>
</feature>
<keyword evidence="4 9" id="KW-0732">Signal</keyword>
<reference evidence="11 12" key="1">
    <citation type="submission" date="2014-04" db="EMBL/GenBank/DDBJ databases">
        <authorList>
            <consortium name="DOE Joint Genome Institute"/>
            <person name="Kuo A."/>
            <person name="Martino E."/>
            <person name="Perotto S."/>
            <person name="Kohler A."/>
            <person name="Nagy L.G."/>
            <person name="Floudas D."/>
            <person name="Copeland A."/>
            <person name="Barry K.W."/>
            <person name="Cichocki N."/>
            <person name="Veneault-Fourrey C."/>
            <person name="LaButti K."/>
            <person name="Lindquist E.A."/>
            <person name="Lipzen A."/>
            <person name="Lundell T."/>
            <person name="Morin E."/>
            <person name="Murat C."/>
            <person name="Sun H."/>
            <person name="Tunlid A."/>
            <person name="Henrissat B."/>
            <person name="Grigoriev I.V."/>
            <person name="Hibbett D.S."/>
            <person name="Martin F."/>
            <person name="Nordberg H.P."/>
            <person name="Cantor M.N."/>
            <person name="Hua S.X."/>
        </authorList>
    </citation>
    <scope>NUCLEOTIDE SEQUENCE [LARGE SCALE GENOMIC DNA]</scope>
    <source>
        <strain evidence="11 12">Zn</strain>
    </source>
</reference>
<evidence type="ECO:0000256" key="2">
    <source>
        <dbReference type="ARBA" id="ARBA00022475"/>
    </source>
</evidence>
<evidence type="ECO:0000256" key="9">
    <source>
        <dbReference type="SAM" id="SignalP"/>
    </source>
</evidence>
<feature type="chain" id="PRO_5002174843" description="Copper acquisition factor BIM1-like domain-containing protein" evidence="9">
    <location>
        <begin position="19"/>
        <end position="217"/>
    </location>
</feature>
<dbReference type="Proteomes" id="UP000054321">
    <property type="component" value="Unassembled WGS sequence"/>
</dbReference>
<gene>
    <name evidence="11" type="ORF">OIDMADRAFT_141056</name>
</gene>
<dbReference type="PANTHER" id="PTHR34992">
    <property type="entry name" value="HYPHAL ANASTAMOSIS-7 PROTEIN"/>
    <property type="match status" value="1"/>
</dbReference>
<evidence type="ECO:0000256" key="8">
    <source>
        <dbReference type="SAM" id="MobiDB-lite"/>
    </source>
</evidence>